<evidence type="ECO:0000313" key="2">
    <source>
        <dbReference type="Ensembl" id="ENSAOWP00000006425.1"/>
    </source>
</evidence>
<keyword evidence="3" id="KW-1185">Reference proteome</keyword>
<sequence length="205" mass="23005">MVFQVTEAPPRFLRLISDYSTFVGASVCFQCLVTGSPHPSVSWHKDGVLLEGNRYCVQEEQGGCHSLTIENLTQNDSGEYKCIATNRAGTAETFKGQRAILFWDPAILEYTVTGTPELKTKWFKDGRPLPASKKYRISFKNNIAQLKFYAAEMQDSGEYTFEIANDVGISSCTTSFTVLGDTRTPNKMVQRWQTAPSQQILHDEL</sequence>
<dbReference type="PROSITE" id="PS50835">
    <property type="entry name" value="IG_LIKE"/>
    <property type="match status" value="1"/>
</dbReference>
<dbReference type="Proteomes" id="UP000694424">
    <property type="component" value="Unplaced"/>
</dbReference>
<dbReference type="SUPFAM" id="SSF48726">
    <property type="entry name" value="Immunoglobulin"/>
    <property type="match status" value="2"/>
</dbReference>
<dbReference type="PANTHER" id="PTHR47633:SF14">
    <property type="entry name" value="IG-LIKE DOMAIN-CONTAINING PROTEIN"/>
    <property type="match status" value="1"/>
</dbReference>
<protein>
    <recommendedName>
        <fullName evidence="1">Ig-like domain-containing protein</fullName>
    </recommendedName>
</protein>
<feature type="domain" description="Ig-like" evidence="1">
    <location>
        <begin position="10"/>
        <end position="101"/>
    </location>
</feature>
<dbReference type="Gene3D" id="2.60.40.10">
    <property type="entry name" value="Immunoglobulins"/>
    <property type="match status" value="2"/>
</dbReference>
<dbReference type="InterPro" id="IPR003598">
    <property type="entry name" value="Ig_sub2"/>
</dbReference>
<dbReference type="Pfam" id="PF07679">
    <property type="entry name" value="I-set"/>
    <property type="match status" value="2"/>
</dbReference>
<dbReference type="Ensembl" id="ENSAOWT00000007263.1">
    <property type="protein sequence ID" value="ENSAOWP00000006425.1"/>
    <property type="gene ID" value="ENSAOWG00000004412.1"/>
</dbReference>
<dbReference type="SMART" id="SM00409">
    <property type="entry name" value="IG"/>
    <property type="match status" value="2"/>
</dbReference>
<evidence type="ECO:0000313" key="3">
    <source>
        <dbReference type="Proteomes" id="UP000694424"/>
    </source>
</evidence>
<evidence type="ECO:0000259" key="1">
    <source>
        <dbReference type="PROSITE" id="PS50835"/>
    </source>
</evidence>
<dbReference type="InterPro" id="IPR036179">
    <property type="entry name" value="Ig-like_dom_sf"/>
</dbReference>
<proteinExistence type="predicted"/>
<dbReference type="InterPro" id="IPR007110">
    <property type="entry name" value="Ig-like_dom"/>
</dbReference>
<accession>A0A8B9S4M9</accession>
<name>A0A8B9S4M9_APTOW</name>
<dbReference type="GO" id="GO:0004672">
    <property type="term" value="F:protein kinase activity"/>
    <property type="evidence" value="ECO:0007669"/>
    <property type="project" value="TreeGrafter"/>
</dbReference>
<dbReference type="FunFam" id="2.60.40.10:FF:000022">
    <property type="entry name" value="Cardiac titin"/>
    <property type="match status" value="1"/>
</dbReference>
<dbReference type="AlphaFoldDB" id="A0A8B9S4M9"/>
<organism evidence="2 3">
    <name type="scientific">Apteryx owenii</name>
    <name type="common">Little spotted kiwi</name>
    <dbReference type="NCBI Taxonomy" id="8824"/>
    <lineage>
        <taxon>Eukaryota</taxon>
        <taxon>Metazoa</taxon>
        <taxon>Chordata</taxon>
        <taxon>Craniata</taxon>
        <taxon>Vertebrata</taxon>
        <taxon>Euteleostomi</taxon>
        <taxon>Archelosauria</taxon>
        <taxon>Archosauria</taxon>
        <taxon>Dinosauria</taxon>
        <taxon>Saurischia</taxon>
        <taxon>Theropoda</taxon>
        <taxon>Coelurosauria</taxon>
        <taxon>Aves</taxon>
        <taxon>Palaeognathae</taxon>
        <taxon>Apterygiformes</taxon>
        <taxon>Apterygidae</taxon>
        <taxon>Apteryx</taxon>
    </lineage>
</organism>
<dbReference type="FunFam" id="2.60.40.10:FF:000612">
    <property type="entry name" value="palladin isoform X1"/>
    <property type="match status" value="1"/>
</dbReference>
<reference evidence="2" key="1">
    <citation type="submission" date="2025-08" db="UniProtKB">
        <authorList>
            <consortium name="Ensembl"/>
        </authorList>
    </citation>
    <scope>IDENTIFICATION</scope>
</reference>
<reference evidence="2" key="2">
    <citation type="submission" date="2025-09" db="UniProtKB">
        <authorList>
            <consortium name="Ensembl"/>
        </authorList>
    </citation>
    <scope>IDENTIFICATION</scope>
</reference>
<dbReference type="InterPro" id="IPR003599">
    <property type="entry name" value="Ig_sub"/>
</dbReference>
<dbReference type="InterPro" id="IPR013783">
    <property type="entry name" value="Ig-like_fold"/>
</dbReference>
<dbReference type="PANTHER" id="PTHR47633">
    <property type="entry name" value="IMMUNOGLOBULIN"/>
    <property type="match status" value="1"/>
</dbReference>
<dbReference type="SMART" id="SM00408">
    <property type="entry name" value="IGc2"/>
    <property type="match status" value="2"/>
</dbReference>
<dbReference type="InterPro" id="IPR013098">
    <property type="entry name" value="Ig_I-set"/>
</dbReference>